<reference evidence="2 3" key="1">
    <citation type="submission" date="2020-02" db="EMBL/GenBank/DDBJ databases">
        <authorList>
            <person name="Ma Q."/>
            <person name="Huang Y."/>
            <person name="Song X."/>
            <person name="Pei D."/>
        </authorList>
    </citation>
    <scope>NUCLEOTIDE SEQUENCE [LARGE SCALE GENOMIC DNA]</scope>
    <source>
        <strain evidence="2">Sxm20200214</strain>
        <tissue evidence="2">Leaf</tissue>
    </source>
</reference>
<accession>A0A8X7Q544</accession>
<feature type="compositionally biased region" description="Pro residues" evidence="1">
    <location>
        <begin position="38"/>
        <end position="48"/>
    </location>
</feature>
<comment type="caution">
    <text evidence="2">The sequence shown here is derived from an EMBL/GenBank/DDBJ whole genome shotgun (WGS) entry which is preliminary data.</text>
</comment>
<dbReference type="Proteomes" id="UP000886595">
    <property type="component" value="Unassembled WGS sequence"/>
</dbReference>
<evidence type="ECO:0000313" key="2">
    <source>
        <dbReference type="EMBL" id="KAG2261294.1"/>
    </source>
</evidence>
<name>A0A8X7Q544_BRACI</name>
<dbReference type="PANTHER" id="PTHR31205">
    <property type="entry name" value="ACTIN CROSS-LINKING PROTEIN (DUF569)"/>
    <property type="match status" value="1"/>
</dbReference>
<dbReference type="AlphaFoldDB" id="A0A8X7Q544"/>
<evidence type="ECO:0000256" key="1">
    <source>
        <dbReference type="SAM" id="MobiDB-lite"/>
    </source>
</evidence>
<protein>
    <submittedName>
        <fullName evidence="2">Uncharacterized protein</fullName>
    </submittedName>
</protein>
<evidence type="ECO:0000313" key="3">
    <source>
        <dbReference type="Proteomes" id="UP000886595"/>
    </source>
</evidence>
<organism evidence="2 3">
    <name type="scientific">Brassica carinata</name>
    <name type="common">Ethiopian mustard</name>
    <name type="synonym">Abyssinian cabbage</name>
    <dbReference type="NCBI Taxonomy" id="52824"/>
    <lineage>
        <taxon>Eukaryota</taxon>
        <taxon>Viridiplantae</taxon>
        <taxon>Streptophyta</taxon>
        <taxon>Embryophyta</taxon>
        <taxon>Tracheophyta</taxon>
        <taxon>Spermatophyta</taxon>
        <taxon>Magnoliopsida</taxon>
        <taxon>eudicotyledons</taxon>
        <taxon>Gunneridae</taxon>
        <taxon>Pentapetalae</taxon>
        <taxon>rosids</taxon>
        <taxon>malvids</taxon>
        <taxon>Brassicales</taxon>
        <taxon>Brassicaceae</taxon>
        <taxon>Brassiceae</taxon>
        <taxon>Brassica</taxon>
    </lineage>
</organism>
<dbReference type="EMBL" id="JAAMPC010000014">
    <property type="protein sequence ID" value="KAG2261294.1"/>
    <property type="molecule type" value="Genomic_DNA"/>
</dbReference>
<sequence>MDSIFALMADWVLWDIDILKNRKKRPPPVTVPQAFTPLRPPPPPPPPELLMVRNDDHHEPNSPKGFSLKSPRFSKTEFDDRVCSPGKEDGRLIYYRVGDDDGSVDERAKEELFCFKEMGLKELKQKLEEETGDDASTS</sequence>
<feature type="region of interest" description="Disordered" evidence="1">
    <location>
        <begin position="23"/>
        <end position="81"/>
    </location>
</feature>
<gene>
    <name evidence="2" type="ORF">Bca52824_068373</name>
</gene>
<keyword evidence="3" id="KW-1185">Reference proteome</keyword>
<dbReference type="PANTHER" id="PTHR31205:SF77">
    <property type="entry name" value="CROSS-LINKING PROTEIN, PUTATIVE (DUF569)-RELATED"/>
    <property type="match status" value="1"/>
</dbReference>
<proteinExistence type="predicted"/>